<keyword evidence="6" id="KW-0406">Ion transport</keyword>
<keyword evidence="4 9" id="KW-0812">Transmembrane</keyword>
<dbReference type="GO" id="GO:0005886">
    <property type="term" value="C:plasma membrane"/>
    <property type="evidence" value="ECO:0007669"/>
    <property type="project" value="UniProtKB-SubCell"/>
</dbReference>
<comment type="subcellular location">
    <subcellularLocation>
        <location evidence="1">Cell membrane</location>
        <topology evidence="1">Multi-pass membrane protein</topology>
    </subcellularLocation>
</comment>
<reference evidence="10" key="1">
    <citation type="submission" date="2021-03" db="EMBL/GenBank/DDBJ databases">
        <authorList>
            <person name="Lu T."/>
            <person name="Wang Q."/>
            <person name="Han X."/>
        </authorList>
    </citation>
    <scope>NUCLEOTIDE SEQUENCE</scope>
    <source>
        <strain evidence="10">WQ 2009</strain>
    </source>
</reference>
<evidence type="ECO:0008006" key="12">
    <source>
        <dbReference type="Google" id="ProtNLM"/>
    </source>
</evidence>
<gene>
    <name evidence="10" type="ORF">J5U18_08380</name>
</gene>
<dbReference type="GO" id="GO:0005254">
    <property type="term" value="F:chloride channel activity"/>
    <property type="evidence" value="ECO:0007669"/>
    <property type="project" value="InterPro"/>
</dbReference>
<dbReference type="Proteomes" id="UP000679691">
    <property type="component" value="Unassembled WGS sequence"/>
</dbReference>
<feature type="transmembrane region" description="Helical" evidence="9">
    <location>
        <begin position="224"/>
        <end position="254"/>
    </location>
</feature>
<evidence type="ECO:0000256" key="3">
    <source>
        <dbReference type="ARBA" id="ARBA00022475"/>
    </source>
</evidence>
<dbReference type="PANTHER" id="PTHR33281:SF19">
    <property type="entry name" value="VOLTAGE-DEPENDENT ANION CHANNEL-FORMING PROTEIN YNEE"/>
    <property type="match status" value="1"/>
</dbReference>
<evidence type="ECO:0000256" key="7">
    <source>
        <dbReference type="ARBA" id="ARBA00023136"/>
    </source>
</evidence>
<name>A0A8T4HBC5_9SPHI</name>
<evidence type="ECO:0000313" key="11">
    <source>
        <dbReference type="Proteomes" id="UP000679691"/>
    </source>
</evidence>
<feature type="transmembrane region" description="Helical" evidence="9">
    <location>
        <begin position="25"/>
        <end position="42"/>
    </location>
</feature>
<organism evidence="10 11">
    <name type="scientific">Rhinopithecimicrobium faecis</name>
    <dbReference type="NCBI Taxonomy" id="2820698"/>
    <lineage>
        <taxon>Bacteria</taxon>
        <taxon>Pseudomonadati</taxon>
        <taxon>Bacteroidota</taxon>
        <taxon>Sphingobacteriia</taxon>
        <taxon>Sphingobacteriales</taxon>
        <taxon>Sphingobacteriaceae</taxon>
        <taxon>Rhinopithecimicrobium</taxon>
    </lineage>
</organism>
<keyword evidence="3" id="KW-1003">Cell membrane</keyword>
<evidence type="ECO:0000256" key="6">
    <source>
        <dbReference type="ARBA" id="ARBA00023065"/>
    </source>
</evidence>
<comment type="similarity">
    <text evidence="8">Belongs to the anion channel-forming bestrophin (TC 1.A.46) family.</text>
</comment>
<dbReference type="PANTHER" id="PTHR33281">
    <property type="entry name" value="UPF0187 PROTEIN YNEE"/>
    <property type="match status" value="1"/>
</dbReference>
<evidence type="ECO:0000256" key="9">
    <source>
        <dbReference type="SAM" id="Phobius"/>
    </source>
</evidence>
<keyword evidence="5 9" id="KW-1133">Transmembrane helix</keyword>
<dbReference type="AlphaFoldDB" id="A0A8T4HBC5"/>
<evidence type="ECO:0000256" key="4">
    <source>
        <dbReference type="ARBA" id="ARBA00022692"/>
    </source>
</evidence>
<proteinExistence type="inferred from homology"/>
<dbReference type="InterPro" id="IPR044669">
    <property type="entry name" value="YneE/VCCN1/2-like"/>
</dbReference>
<dbReference type="EMBL" id="JAGKSB010000008">
    <property type="protein sequence ID" value="MBP3943575.1"/>
    <property type="molecule type" value="Genomic_DNA"/>
</dbReference>
<evidence type="ECO:0000256" key="8">
    <source>
        <dbReference type="ARBA" id="ARBA00034708"/>
    </source>
</evidence>
<keyword evidence="11" id="KW-1185">Reference proteome</keyword>
<accession>A0A8T4HBC5</accession>
<evidence type="ECO:0000256" key="1">
    <source>
        <dbReference type="ARBA" id="ARBA00004651"/>
    </source>
</evidence>
<keyword evidence="7 9" id="KW-0472">Membrane</keyword>
<protein>
    <recommendedName>
        <fullName evidence="12">Bestrophin</fullName>
    </recommendedName>
</protein>
<comment type="caution">
    <text evidence="10">The sequence shown here is derived from an EMBL/GenBank/DDBJ whole genome shotgun (WGS) entry which is preliminary data.</text>
</comment>
<evidence type="ECO:0000256" key="2">
    <source>
        <dbReference type="ARBA" id="ARBA00022448"/>
    </source>
</evidence>
<dbReference type="Pfam" id="PF25539">
    <property type="entry name" value="Bestrophin_2"/>
    <property type="match status" value="1"/>
</dbReference>
<keyword evidence="2" id="KW-0813">Transport</keyword>
<evidence type="ECO:0000256" key="5">
    <source>
        <dbReference type="ARBA" id="ARBA00022989"/>
    </source>
</evidence>
<feature type="transmembrane region" description="Helical" evidence="9">
    <location>
        <begin position="54"/>
        <end position="75"/>
    </location>
</feature>
<dbReference type="RefSeq" id="WP_353547072.1">
    <property type="nucleotide sequence ID" value="NZ_JAGKSB010000008.1"/>
</dbReference>
<evidence type="ECO:0000313" key="10">
    <source>
        <dbReference type="EMBL" id="MBP3943575.1"/>
    </source>
</evidence>
<sequence length="294" mass="34076">MIIYNPKEWFSSTTYFHRSDTFRKLLPFILLIAVYSWAIAYLEIEYLRNNEKEWIKNITTVHSLTGFALSLLLVFRTNTGYDRWWEARKQWGELTNLSRNLAIEVNAILPENDKVNRSFFKKAIPLYASTLFSFLKSDYSRFMLDTSDHPDIPYLDTKKHGPNQVASLIARKINFLYREAKITDTQYYLLSKQVTRMTNVVGACERIKNTPIPLAYSSFIKKFIIVYVATLPIGYVFTMGYLVVAAVPFVFYVLTSLELIAESIEDPFGNDADDLPIDKIADNIDKHVQEIIES</sequence>